<dbReference type="InterPro" id="IPR023041">
    <property type="entry name" value="Glucose_rcpt_Git3-like_N"/>
</dbReference>
<feature type="region of interest" description="Disordered" evidence="5">
    <location>
        <begin position="449"/>
        <end position="477"/>
    </location>
</feature>
<feature type="transmembrane region" description="Helical" evidence="6">
    <location>
        <begin position="131"/>
        <end position="155"/>
    </location>
</feature>
<feature type="domain" description="Glucose receptor Git3-like N-terminal" evidence="7">
    <location>
        <begin position="52"/>
        <end position="280"/>
    </location>
</feature>
<feature type="transmembrane region" description="Helical" evidence="6">
    <location>
        <begin position="521"/>
        <end position="538"/>
    </location>
</feature>
<feature type="transmembrane region" description="Helical" evidence="6">
    <location>
        <begin position="90"/>
        <end position="111"/>
    </location>
</feature>
<reference evidence="9 10" key="1">
    <citation type="submission" date="2020-06" db="EMBL/GenBank/DDBJ databases">
        <title>The yeast mating-type switching endonuclease HO is a domesticated member of an unorthodox homing genetic element family.</title>
        <authorList>
            <person name="Coughlan A.Y."/>
            <person name="Lombardi L."/>
            <person name="Braun-Galleani S."/>
            <person name="Martos A.R."/>
            <person name="Galeote V."/>
            <person name="Bigey F."/>
            <person name="Dequin S."/>
            <person name="Byrne K.P."/>
            <person name="Wolfe K.H."/>
        </authorList>
    </citation>
    <scope>NUCLEOTIDE SEQUENCE [LARGE SCALE GENOMIC DNA]</scope>
    <source>
        <strain evidence="9 10">CBS2947</strain>
    </source>
</reference>
<dbReference type="EMBL" id="CP059270">
    <property type="protein sequence ID" value="QLQ80317.1"/>
    <property type="molecule type" value="Genomic_DNA"/>
</dbReference>
<dbReference type="SUPFAM" id="SSF81321">
    <property type="entry name" value="Family A G protein-coupled receptor-like"/>
    <property type="match status" value="1"/>
</dbReference>
<keyword evidence="10" id="KW-1185">Reference proteome</keyword>
<evidence type="ECO:0000259" key="7">
    <source>
        <dbReference type="Pfam" id="PF11710"/>
    </source>
</evidence>
<dbReference type="Pfam" id="PF11970">
    <property type="entry name" value="GPR_Gpa2_C"/>
    <property type="match status" value="1"/>
</dbReference>
<evidence type="ECO:0000256" key="4">
    <source>
        <dbReference type="ARBA" id="ARBA00023136"/>
    </source>
</evidence>
<keyword evidence="4 6" id="KW-0472">Membrane</keyword>
<evidence type="ECO:0000313" key="10">
    <source>
        <dbReference type="Proteomes" id="UP000510647"/>
    </source>
</evidence>
<evidence type="ECO:0008006" key="11">
    <source>
        <dbReference type="Google" id="ProtNLM"/>
    </source>
</evidence>
<name>A0A7H9HUA9_9SACH</name>
<protein>
    <recommendedName>
        <fullName evidence="11">G-protein coupled receptors family 1 profile domain-containing protein</fullName>
    </recommendedName>
</protein>
<feature type="transmembrane region" description="Helical" evidence="6">
    <location>
        <begin position="56"/>
        <end position="78"/>
    </location>
</feature>
<feature type="transmembrane region" description="Helical" evidence="6">
    <location>
        <begin position="176"/>
        <end position="197"/>
    </location>
</feature>
<keyword evidence="2 6" id="KW-0812">Transmembrane</keyword>
<dbReference type="AlphaFoldDB" id="A0A7H9HUA9"/>
<dbReference type="PANTHER" id="PTHR23112">
    <property type="entry name" value="G PROTEIN-COUPLED RECEPTOR 157-RELATED"/>
    <property type="match status" value="1"/>
</dbReference>
<dbReference type="GO" id="GO:0005886">
    <property type="term" value="C:plasma membrane"/>
    <property type="evidence" value="ECO:0007669"/>
    <property type="project" value="TreeGrafter"/>
</dbReference>
<dbReference type="PANTHER" id="PTHR23112:SF37">
    <property type="entry name" value="G PROTEIN-COUPLED RECEPTOR GPR1"/>
    <property type="match status" value="1"/>
</dbReference>
<feature type="transmembrane region" description="Helical" evidence="6">
    <location>
        <begin position="558"/>
        <end position="580"/>
    </location>
</feature>
<evidence type="ECO:0000256" key="3">
    <source>
        <dbReference type="ARBA" id="ARBA00022989"/>
    </source>
</evidence>
<sequence>MSQFNSTISTGMMKMENRVPVPKQLLHLNTTTVNQKLGLPGLFSTFVARDLRNMRILALTASSASIVACTVSIFFLVNIDRRRRVFRHDLIFFLIICDLVKAIVLMIYPLVILVRNEVYASPGFFNTLGWFTAYCVEGADLAIFFFAIHFALLIFTPSWKWRRRGSGKMEGGLYCVRAYIWPITALVPVVLASLAFINYQLIDEKTLAAETTVVLDNDNYHFKDYARLGGYKPYSAWCYLPPYPIWYKLALSWGPRYFLIVFILVLYVSIYVFVKRESNKIKRQIFDFKGRPEEEKATTRKEFMKLKFRRFFCRPMSRFLMNVIGFLSFSVEDTSSSSKGLGSLYSAGSFDTTDNSTSSDQVQGKVSFDYPVQGNHRSQPSPGFEISNETGGKENNLDFPGKMSTIGDIEAQQQIEDGTNRRGSRNESFIDQLEPSYDRTPQAQENFFDVQSHPPTRTYLSPMQSLSATRGRKAEQDDQVEINYPDKILQPPTANLKDVQASFQKQTYAAMKRRRVQIQKNLRSIFIYPFSYIGIWIFPLIVDITQYHYEIIHGPVVWLAYIATIAQPLNGLVDTLVFSYREKPWRCSWKVVQTKELLDAYSLKGGFSEKDITELYHSDLGKKGWYYCGRFDKYSCWKHKPQRWKRAAWYIHRFLRGLIKNNYNFEDNCDELALFHNDLISEGGPPGSNVLKSPYDQRERQISFPSDSTTASAPFTHPNPNGEPNDHIQLSSFWRFIHLFPMLRGIDLDELNRELRRTTADNEFILPGLKQALNKNSAGGAKKLDELEKPIFKPGYSVDTNAKSSVPIQPNFTMSSNLDFSDVVKEQSPGAAEKDVKESDAGSSEGDEMGMLAFLNDIPH</sequence>
<gene>
    <name evidence="9" type="ORF">HG537_0D03180</name>
</gene>
<dbReference type="OrthoDB" id="5368598at2759"/>
<organism evidence="9 10">
    <name type="scientific">Torulaspora globosa</name>
    <dbReference type="NCBI Taxonomy" id="48254"/>
    <lineage>
        <taxon>Eukaryota</taxon>
        <taxon>Fungi</taxon>
        <taxon>Dikarya</taxon>
        <taxon>Ascomycota</taxon>
        <taxon>Saccharomycotina</taxon>
        <taxon>Saccharomycetes</taxon>
        <taxon>Saccharomycetales</taxon>
        <taxon>Saccharomycetaceae</taxon>
        <taxon>Torulaspora</taxon>
    </lineage>
</organism>
<feature type="compositionally biased region" description="Polar residues" evidence="5">
    <location>
        <begin position="453"/>
        <end position="468"/>
    </location>
</feature>
<dbReference type="Gene3D" id="1.20.1070.10">
    <property type="entry name" value="Rhodopsin 7-helix transmembrane proteins"/>
    <property type="match status" value="1"/>
</dbReference>
<keyword evidence="3 6" id="KW-1133">Transmembrane helix</keyword>
<dbReference type="Pfam" id="PF11710">
    <property type="entry name" value="Git3"/>
    <property type="match status" value="1"/>
</dbReference>
<feature type="region of interest" description="Disordered" evidence="5">
    <location>
        <begin position="702"/>
        <end position="724"/>
    </location>
</feature>
<evidence type="ECO:0000256" key="1">
    <source>
        <dbReference type="ARBA" id="ARBA00004141"/>
    </source>
</evidence>
<feature type="region of interest" description="Disordered" evidence="5">
    <location>
        <begin position="370"/>
        <end position="403"/>
    </location>
</feature>
<evidence type="ECO:0000256" key="2">
    <source>
        <dbReference type="ARBA" id="ARBA00022692"/>
    </source>
</evidence>
<feature type="domain" description="G protein-coupled receptor GPR1/2/3 C-terminal" evidence="8">
    <location>
        <begin position="512"/>
        <end position="586"/>
    </location>
</feature>
<accession>A0A7H9HUA9</accession>
<feature type="region of interest" description="Disordered" evidence="5">
    <location>
        <begin position="823"/>
        <end position="860"/>
    </location>
</feature>
<evidence type="ECO:0000256" key="5">
    <source>
        <dbReference type="SAM" id="MobiDB-lite"/>
    </source>
</evidence>
<dbReference type="GO" id="GO:0004930">
    <property type="term" value="F:G protein-coupled receptor activity"/>
    <property type="evidence" value="ECO:0007669"/>
    <property type="project" value="TreeGrafter"/>
</dbReference>
<feature type="transmembrane region" description="Helical" evidence="6">
    <location>
        <begin position="257"/>
        <end position="274"/>
    </location>
</feature>
<feature type="compositionally biased region" description="Polar residues" evidence="5">
    <location>
        <begin position="703"/>
        <end position="713"/>
    </location>
</feature>
<dbReference type="InterPro" id="IPR022596">
    <property type="entry name" value="GPR1/2/3_C"/>
</dbReference>
<proteinExistence type="predicted"/>
<dbReference type="GO" id="GO:0007189">
    <property type="term" value="P:adenylate cyclase-activating G protein-coupled receptor signaling pathway"/>
    <property type="evidence" value="ECO:0007669"/>
    <property type="project" value="TreeGrafter"/>
</dbReference>
<evidence type="ECO:0000259" key="8">
    <source>
        <dbReference type="Pfam" id="PF11970"/>
    </source>
</evidence>
<evidence type="ECO:0000256" key="6">
    <source>
        <dbReference type="SAM" id="Phobius"/>
    </source>
</evidence>
<evidence type="ECO:0000313" key="9">
    <source>
        <dbReference type="EMBL" id="QLQ80317.1"/>
    </source>
</evidence>
<dbReference type="Proteomes" id="UP000510647">
    <property type="component" value="Chromosome 4"/>
</dbReference>
<comment type="subcellular location">
    <subcellularLocation>
        <location evidence="1">Membrane</location>
        <topology evidence="1">Multi-pass membrane protein</topology>
    </subcellularLocation>
</comment>